<reference evidence="10 11" key="1">
    <citation type="submission" date="2013-04" db="EMBL/GenBank/DDBJ databases">
        <title>Oceanococcus atlanticus 22II-S10r2 Genome Sequencing.</title>
        <authorList>
            <person name="Lai Q."/>
            <person name="Li G."/>
            <person name="Shao Z."/>
        </authorList>
    </citation>
    <scope>NUCLEOTIDE SEQUENCE [LARGE SCALE GENOMIC DNA]</scope>
    <source>
        <strain evidence="10 11">22II-S10r2</strain>
    </source>
</reference>
<dbReference type="CDD" id="cd00038">
    <property type="entry name" value="CAP_ED"/>
    <property type="match status" value="1"/>
</dbReference>
<dbReference type="Gene3D" id="3.30.200.20">
    <property type="entry name" value="Phosphorylase Kinase, domain 1"/>
    <property type="match status" value="1"/>
</dbReference>
<evidence type="ECO:0000259" key="8">
    <source>
        <dbReference type="PROSITE" id="PS50011"/>
    </source>
</evidence>
<feature type="domain" description="Cyclic nucleotide-binding" evidence="9">
    <location>
        <begin position="318"/>
        <end position="415"/>
    </location>
</feature>
<dbReference type="SMART" id="SM00220">
    <property type="entry name" value="S_TKc"/>
    <property type="match status" value="1"/>
</dbReference>
<dbReference type="PROSITE" id="PS00108">
    <property type="entry name" value="PROTEIN_KINASE_ST"/>
    <property type="match status" value="1"/>
</dbReference>
<proteinExistence type="predicted"/>
<dbReference type="SUPFAM" id="SSF51206">
    <property type="entry name" value="cAMP-binding domain-like"/>
    <property type="match status" value="1"/>
</dbReference>
<keyword evidence="4" id="KW-0418">Kinase</keyword>
<dbReference type="InterPro" id="IPR018490">
    <property type="entry name" value="cNMP-bd_dom_sf"/>
</dbReference>
<evidence type="ECO:0000313" key="10">
    <source>
        <dbReference type="EMBL" id="ORE85390.1"/>
    </source>
</evidence>
<dbReference type="SMART" id="SM00100">
    <property type="entry name" value="cNMP"/>
    <property type="match status" value="1"/>
</dbReference>
<dbReference type="GO" id="GO:0030553">
    <property type="term" value="F:cGMP binding"/>
    <property type="evidence" value="ECO:0007669"/>
    <property type="project" value="UniProtKB-KW"/>
</dbReference>
<evidence type="ECO:0000259" key="9">
    <source>
        <dbReference type="PROSITE" id="PS50042"/>
    </source>
</evidence>
<evidence type="ECO:0000256" key="2">
    <source>
        <dbReference type="ARBA" id="ARBA00022679"/>
    </source>
</evidence>
<dbReference type="Gene3D" id="2.60.120.10">
    <property type="entry name" value="Jelly Rolls"/>
    <property type="match status" value="1"/>
</dbReference>
<dbReference type="PANTHER" id="PTHR24348">
    <property type="entry name" value="SERINE/THREONINE-PROTEIN KINASE UNC-51-RELATED"/>
    <property type="match status" value="1"/>
</dbReference>
<dbReference type="InterPro" id="IPR000719">
    <property type="entry name" value="Prot_kinase_dom"/>
</dbReference>
<dbReference type="InterPro" id="IPR011009">
    <property type="entry name" value="Kinase-like_dom_sf"/>
</dbReference>
<dbReference type="PROSITE" id="PS50011">
    <property type="entry name" value="PROTEIN_KINASE_DOM"/>
    <property type="match status" value="1"/>
</dbReference>
<organism evidence="10 11">
    <name type="scientific">Oceanococcus atlanticus</name>
    <dbReference type="NCBI Taxonomy" id="1317117"/>
    <lineage>
        <taxon>Bacteria</taxon>
        <taxon>Pseudomonadati</taxon>
        <taxon>Pseudomonadota</taxon>
        <taxon>Gammaproteobacteria</taxon>
        <taxon>Chromatiales</taxon>
        <taxon>Oceanococcaceae</taxon>
        <taxon>Oceanococcus</taxon>
    </lineage>
</organism>
<dbReference type="GO" id="GO:0005829">
    <property type="term" value="C:cytosol"/>
    <property type="evidence" value="ECO:0007669"/>
    <property type="project" value="TreeGrafter"/>
</dbReference>
<dbReference type="PROSITE" id="PS50042">
    <property type="entry name" value="CNMP_BINDING_3"/>
    <property type="match status" value="1"/>
</dbReference>
<dbReference type="Pfam" id="PF00069">
    <property type="entry name" value="Pkinase"/>
    <property type="match status" value="1"/>
</dbReference>
<dbReference type="RefSeq" id="WP_206044946.1">
    <property type="nucleotide sequence ID" value="NZ_AQQV01000004.1"/>
</dbReference>
<comment type="caution">
    <text evidence="10">The sequence shown here is derived from an EMBL/GenBank/DDBJ whole genome shotgun (WGS) entry which is preliminary data.</text>
</comment>
<dbReference type="GO" id="GO:0005776">
    <property type="term" value="C:autophagosome"/>
    <property type="evidence" value="ECO:0007669"/>
    <property type="project" value="TreeGrafter"/>
</dbReference>
<evidence type="ECO:0000256" key="4">
    <source>
        <dbReference type="ARBA" id="ARBA00022777"/>
    </source>
</evidence>
<evidence type="ECO:0000256" key="1">
    <source>
        <dbReference type="ARBA" id="ARBA00022535"/>
    </source>
</evidence>
<evidence type="ECO:0000256" key="6">
    <source>
        <dbReference type="ARBA" id="ARBA00022992"/>
    </source>
</evidence>
<dbReference type="GO" id="GO:0042594">
    <property type="term" value="P:response to starvation"/>
    <property type="evidence" value="ECO:0007669"/>
    <property type="project" value="TreeGrafter"/>
</dbReference>
<keyword evidence="5" id="KW-0067">ATP-binding</keyword>
<sequence length="447" mass="49599">MMIDDTATQREHPPEIPNKSDIPEQLGKYLLQDEIGRGTCGVVYKAYDPFVARDVAIKLALNDTAVDPTESMQQNREFFAEAHAAGMLHHPHIVSVFDAGVVDGFSYIVMEYVDGCTLAEAVKQNSAPMPVDQVIDIIFKCAKALDYSHKRGVLHRDIKPGNIMLAQDGSTAKIMDFSIAEMLQGNKLRPETVVGSPAFMSPEQIRKQDMGPSSDLYSLGAVMYYLLCGEPPFVAQDIRRLLDMVKSLPAPSPRSKRPELPDTVIEVVERLLSKDPAQRFESGQDLAVQLTRINNQLSHAERQLSRAENRDSLRRLRFFDDFDDAEIDEFMAAANMLSFHAGDTIIQEGDIDNAFYIVVVGNVSVSKAGTTMMALGKGDVFGEIAFLTATRRTATVSASSEVLVLKINAAAMEQVSERVQLRYYRVFCENLIYRLSMTTAKLSATRS</sequence>
<dbReference type="GO" id="GO:0004674">
    <property type="term" value="F:protein serine/threonine kinase activity"/>
    <property type="evidence" value="ECO:0007669"/>
    <property type="project" value="InterPro"/>
</dbReference>
<dbReference type="PANTHER" id="PTHR24348:SF22">
    <property type="entry name" value="NON-SPECIFIC SERINE_THREONINE PROTEIN KINASE"/>
    <property type="match status" value="1"/>
</dbReference>
<dbReference type="InterPro" id="IPR000595">
    <property type="entry name" value="cNMP-bd_dom"/>
</dbReference>
<keyword evidence="11" id="KW-1185">Reference proteome</keyword>
<evidence type="ECO:0000256" key="5">
    <source>
        <dbReference type="ARBA" id="ARBA00022840"/>
    </source>
</evidence>
<dbReference type="Gene3D" id="1.10.510.10">
    <property type="entry name" value="Transferase(Phosphotransferase) domain 1"/>
    <property type="match status" value="1"/>
</dbReference>
<dbReference type="Proteomes" id="UP000192342">
    <property type="component" value="Unassembled WGS sequence"/>
</dbReference>
<dbReference type="InterPro" id="IPR008271">
    <property type="entry name" value="Ser/Thr_kinase_AS"/>
</dbReference>
<dbReference type="Pfam" id="PF00027">
    <property type="entry name" value="cNMP_binding"/>
    <property type="match status" value="1"/>
</dbReference>
<dbReference type="InterPro" id="IPR014710">
    <property type="entry name" value="RmlC-like_jellyroll"/>
</dbReference>
<evidence type="ECO:0000313" key="11">
    <source>
        <dbReference type="Proteomes" id="UP000192342"/>
    </source>
</evidence>
<gene>
    <name evidence="10" type="ORF">ATO7_14248</name>
</gene>
<dbReference type="EMBL" id="AQQV01000004">
    <property type="protein sequence ID" value="ORE85390.1"/>
    <property type="molecule type" value="Genomic_DNA"/>
</dbReference>
<evidence type="ECO:0000256" key="7">
    <source>
        <dbReference type="SAM" id="MobiDB-lite"/>
    </source>
</evidence>
<keyword evidence="3" id="KW-0547">Nucleotide-binding</keyword>
<dbReference type="CDD" id="cd14014">
    <property type="entry name" value="STKc_PknB_like"/>
    <property type="match status" value="1"/>
</dbReference>
<feature type="domain" description="Protein kinase" evidence="8">
    <location>
        <begin position="29"/>
        <end position="293"/>
    </location>
</feature>
<keyword evidence="6" id="KW-0142">cGMP-binding</keyword>
<accession>A0A1Y1SAD5</accession>
<dbReference type="InterPro" id="IPR045269">
    <property type="entry name" value="Atg1-like"/>
</dbReference>
<evidence type="ECO:0000256" key="3">
    <source>
        <dbReference type="ARBA" id="ARBA00022741"/>
    </source>
</evidence>
<dbReference type="SUPFAM" id="SSF56112">
    <property type="entry name" value="Protein kinase-like (PK-like)"/>
    <property type="match status" value="1"/>
</dbReference>
<dbReference type="AlphaFoldDB" id="A0A1Y1SAD5"/>
<keyword evidence="2" id="KW-0808">Transferase</keyword>
<protein>
    <submittedName>
        <fullName evidence="10">Cyclic nucleotide-binding protein</fullName>
    </submittedName>
</protein>
<dbReference type="GO" id="GO:0005524">
    <property type="term" value="F:ATP binding"/>
    <property type="evidence" value="ECO:0007669"/>
    <property type="project" value="UniProtKB-KW"/>
</dbReference>
<keyword evidence="1" id="KW-0140">cGMP</keyword>
<name>A0A1Y1SAD5_9GAMM</name>
<dbReference type="PRINTS" id="PR00103">
    <property type="entry name" value="CAMPKINASE"/>
</dbReference>
<dbReference type="STRING" id="1317117.ATO7_14248"/>
<dbReference type="GO" id="GO:0034045">
    <property type="term" value="C:phagophore assembly site membrane"/>
    <property type="evidence" value="ECO:0007669"/>
    <property type="project" value="TreeGrafter"/>
</dbReference>
<feature type="region of interest" description="Disordered" evidence="7">
    <location>
        <begin position="1"/>
        <end position="22"/>
    </location>
</feature>